<evidence type="ECO:0000256" key="1">
    <source>
        <dbReference type="ARBA" id="ARBA00001971"/>
    </source>
</evidence>
<dbReference type="SUPFAM" id="SSF48264">
    <property type="entry name" value="Cytochrome P450"/>
    <property type="match status" value="1"/>
</dbReference>
<name>A0A4V2DDE7_9SPHN</name>
<dbReference type="OrthoDB" id="5522954at2"/>
<keyword evidence="4 8" id="KW-0479">Metal-binding</keyword>
<dbReference type="AlphaFoldDB" id="A0A4V2DDE7"/>
<keyword evidence="7 8" id="KW-0503">Monooxygenase</keyword>
<dbReference type="GO" id="GO:0016705">
    <property type="term" value="F:oxidoreductase activity, acting on paired donors, with incorporation or reduction of molecular oxygen"/>
    <property type="evidence" value="ECO:0007669"/>
    <property type="project" value="InterPro"/>
</dbReference>
<dbReference type="Gene3D" id="1.10.630.10">
    <property type="entry name" value="Cytochrome P450"/>
    <property type="match status" value="1"/>
</dbReference>
<evidence type="ECO:0000256" key="6">
    <source>
        <dbReference type="ARBA" id="ARBA00023004"/>
    </source>
</evidence>
<gene>
    <name evidence="9" type="ORF">EWE75_08900</name>
</gene>
<proteinExistence type="inferred from homology"/>
<comment type="cofactor">
    <cofactor evidence="1">
        <name>heme</name>
        <dbReference type="ChEBI" id="CHEBI:30413"/>
    </cofactor>
</comment>
<dbReference type="Pfam" id="PF00067">
    <property type="entry name" value="p450"/>
    <property type="match status" value="1"/>
</dbReference>
<evidence type="ECO:0000256" key="2">
    <source>
        <dbReference type="ARBA" id="ARBA00010617"/>
    </source>
</evidence>
<dbReference type="PROSITE" id="PS00086">
    <property type="entry name" value="CYTOCHROME_P450"/>
    <property type="match status" value="1"/>
</dbReference>
<evidence type="ECO:0000313" key="10">
    <source>
        <dbReference type="Proteomes" id="UP000292085"/>
    </source>
</evidence>
<organism evidence="9 10">
    <name type="scientific">Sphingomonas populi</name>
    <dbReference type="NCBI Taxonomy" id="2484750"/>
    <lineage>
        <taxon>Bacteria</taxon>
        <taxon>Pseudomonadati</taxon>
        <taxon>Pseudomonadota</taxon>
        <taxon>Alphaproteobacteria</taxon>
        <taxon>Sphingomonadales</taxon>
        <taxon>Sphingomonadaceae</taxon>
        <taxon>Sphingomonas</taxon>
    </lineage>
</organism>
<evidence type="ECO:0000256" key="4">
    <source>
        <dbReference type="ARBA" id="ARBA00022723"/>
    </source>
</evidence>
<dbReference type="PANTHER" id="PTHR46696:SF5">
    <property type="entry name" value="CYTOCHROME P450 BJ-1"/>
    <property type="match status" value="1"/>
</dbReference>
<dbReference type="GO" id="GO:0005506">
    <property type="term" value="F:iron ion binding"/>
    <property type="evidence" value="ECO:0007669"/>
    <property type="project" value="InterPro"/>
</dbReference>
<evidence type="ECO:0000256" key="5">
    <source>
        <dbReference type="ARBA" id="ARBA00023002"/>
    </source>
</evidence>
<keyword evidence="10" id="KW-1185">Reference proteome</keyword>
<keyword evidence="6 8" id="KW-0408">Iron</keyword>
<evidence type="ECO:0000313" key="9">
    <source>
        <dbReference type="EMBL" id="RZF64728.1"/>
    </source>
</evidence>
<dbReference type="RefSeq" id="WP_130156590.1">
    <property type="nucleotide sequence ID" value="NZ_SGIS01000011.1"/>
</dbReference>
<comment type="caution">
    <text evidence="9">The sequence shown here is derived from an EMBL/GenBank/DDBJ whole genome shotgun (WGS) entry which is preliminary data.</text>
</comment>
<sequence>MASAKELIALDPDNVVDIDLGGDYLRNHARDGIFAEWGQRRPFYVVNEGIVHVVVGRHADLRTVHIDAARFSSEIPKQPGYERFDYADGAMHIGAQDGKDHDRVRAAFDPYFGPKAIKQLRQSAEQIIEKMLDEVEALGGPFDAYQDFSYRLIERILIEGTLGITNPEHQAAFRRLQHELEVDSNIKPGQARSPDFNQSFIGVVNTINAILEERRAHPRENDLFTGLVKRMDEAGLITHEEIVANLLATLSGGQGTTAAVAAAMLTNLCKHRGQFDEIIADRSLIPDAVEECLRYQTSGLYTFVRFATCDTELGGTLIAKGTPVLVSPQAANYDPIKYPDPLKFDIHRKARDITTFGTGTHFCLGNRLARMILAIVLDKVCTRFPNLYNPEPDFKPEYCGIFGEMRMIRAPLHTGK</sequence>
<dbReference type="PRINTS" id="PR00359">
    <property type="entry name" value="BP450"/>
</dbReference>
<dbReference type="PANTHER" id="PTHR46696">
    <property type="entry name" value="P450, PUTATIVE (EUROFUNG)-RELATED"/>
    <property type="match status" value="1"/>
</dbReference>
<dbReference type="InterPro" id="IPR017972">
    <property type="entry name" value="Cyt_P450_CS"/>
</dbReference>
<accession>A0A4V2DDE7</accession>
<keyword evidence="5 8" id="KW-0560">Oxidoreductase</keyword>
<comment type="similarity">
    <text evidence="2 8">Belongs to the cytochrome P450 family.</text>
</comment>
<dbReference type="GO" id="GO:0020037">
    <property type="term" value="F:heme binding"/>
    <property type="evidence" value="ECO:0007669"/>
    <property type="project" value="InterPro"/>
</dbReference>
<dbReference type="InterPro" id="IPR002397">
    <property type="entry name" value="Cyt_P450_B"/>
</dbReference>
<keyword evidence="3 8" id="KW-0349">Heme</keyword>
<dbReference type="InterPro" id="IPR001128">
    <property type="entry name" value="Cyt_P450"/>
</dbReference>
<evidence type="ECO:0000256" key="7">
    <source>
        <dbReference type="ARBA" id="ARBA00023033"/>
    </source>
</evidence>
<reference evidence="9 10" key="1">
    <citation type="submission" date="2019-02" db="EMBL/GenBank/DDBJ databases">
        <authorList>
            <person name="Li Y."/>
        </authorList>
    </citation>
    <scope>NUCLEOTIDE SEQUENCE [LARGE SCALE GENOMIC DNA]</scope>
    <source>
        <strain evidence="9 10">3-7</strain>
    </source>
</reference>
<protein>
    <submittedName>
        <fullName evidence="9">Cytochrome P450</fullName>
    </submittedName>
</protein>
<dbReference type="InterPro" id="IPR036396">
    <property type="entry name" value="Cyt_P450_sf"/>
</dbReference>
<dbReference type="Proteomes" id="UP000292085">
    <property type="component" value="Unassembled WGS sequence"/>
</dbReference>
<evidence type="ECO:0000256" key="8">
    <source>
        <dbReference type="RuleBase" id="RU000461"/>
    </source>
</evidence>
<dbReference type="GO" id="GO:0004497">
    <property type="term" value="F:monooxygenase activity"/>
    <property type="evidence" value="ECO:0007669"/>
    <property type="project" value="UniProtKB-KW"/>
</dbReference>
<dbReference type="EMBL" id="SGIS01000011">
    <property type="protein sequence ID" value="RZF64728.1"/>
    <property type="molecule type" value="Genomic_DNA"/>
</dbReference>
<evidence type="ECO:0000256" key="3">
    <source>
        <dbReference type="ARBA" id="ARBA00022617"/>
    </source>
</evidence>